<reference evidence="2" key="1">
    <citation type="submission" date="2022-07" db="EMBL/GenBank/DDBJ databases">
        <title>Phylogenomic reconstructions and comparative analyses of Kickxellomycotina fungi.</title>
        <authorList>
            <person name="Reynolds N.K."/>
            <person name="Stajich J.E."/>
            <person name="Barry K."/>
            <person name="Grigoriev I.V."/>
            <person name="Crous P."/>
            <person name="Smith M.E."/>
        </authorList>
    </citation>
    <scope>NUCLEOTIDE SEQUENCE</scope>
    <source>
        <strain evidence="2">NRRL 1566</strain>
    </source>
</reference>
<dbReference type="AlphaFoldDB" id="A0A9W8IDY4"/>
<evidence type="ECO:0000313" key="3">
    <source>
        <dbReference type="Proteomes" id="UP001139887"/>
    </source>
</evidence>
<organism evidence="2 3">
    <name type="scientific">Coemansia brasiliensis</name>
    <dbReference type="NCBI Taxonomy" id="2650707"/>
    <lineage>
        <taxon>Eukaryota</taxon>
        <taxon>Fungi</taxon>
        <taxon>Fungi incertae sedis</taxon>
        <taxon>Zoopagomycota</taxon>
        <taxon>Kickxellomycotina</taxon>
        <taxon>Kickxellomycetes</taxon>
        <taxon>Kickxellales</taxon>
        <taxon>Kickxellaceae</taxon>
        <taxon>Coemansia</taxon>
    </lineage>
</organism>
<feature type="compositionally biased region" description="Basic and acidic residues" evidence="1">
    <location>
        <begin position="755"/>
        <end position="773"/>
    </location>
</feature>
<feature type="compositionally biased region" description="Polar residues" evidence="1">
    <location>
        <begin position="571"/>
        <end position="583"/>
    </location>
</feature>
<evidence type="ECO:0000256" key="1">
    <source>
        <dbReference type="SAM" id="MobiDB-lite"/>
    </source>
</evidence>
<dbReference type="OrthoDB" id="5549401at2759"/>
<feature type="compositionally biased region" description="Polar residues" evidence="1">
    <location>
        <begin position="291"/>
        <end position="311"/>
    </location>
</feature>
<feature type="region of interest" description="Disordered" evidence="1">
    <location>
        <begin position="291"/>
        <end position="313"/>
    </location>
</feature>
<keyword evidence="3" id="KW-1185">Reference proteome</keyword>
<feature type="region of interest" description="Disordered" evidence="1">
    <location>
        <begin position="732"/>
        <end position="788"/>
    </location>
</feature>
<dbReference type="Proteomes" id="UP001139887">
    <property type="component" value="Unassembled WGS sequence"/>
</dbReference>
<dbReference type="EMBL" id="JANBUW010000018">
    <property type="protein sequence ID" value="KAJ2851068.1"/>
    <property type="molecule type" value="Genomic_DNA"/>
</dbReference>
<evidence type="ECO:0000313" key="2">
    <source>
        <dbReference type="EMBL" id="KAJ2851068.1"/>
    </source>
</evidence>
<feature type="compositionally biased region" description="Polar residues" evidence="1">
    <location>
        <begin position="774"/>
        <end position="788"/>
    </location>
</feature>
<sequence>MNAYSEDTEFRTSVAAFSGAAKGLRAHWSAELDYRFVKTLAEHTVCNERDGIVFKHKYADADIIEDVTRDISNKKPIDTIVHDLAIKFPNKIEQHRSRECIELLLTLQKIIPEFNFQQINNKHINMWTRVIVPFRQVFDCGTLYKGKSMLHKDCKRFTKAIMEFIASVSSKGINGVDLNMFRKPGKGSKLLEQWITAMLHTHKLDMVKFLIACGARLAFTYLKSRPMDSLTFNEQKYLETSSHTPKEILVILKRYMDDIIRQENIDSSSDLGTVVELIHESPLQSLHQQPASMCSGFQSPKSSTPTPSINYPQPAVRPLQHPMQQHYAASSAARYPGHMASYYQAHPSQQMAYSPPMQHGRPYHPREYPGVSARSPHSPYHNAPPYRQAPMYYEHPMYANRQHPHQPQWQPEHPMQRAYHANEYYRQYPITAVPQPPSARYHPYAQQPMAEAPNRPAGYQPMRSIRPPMYPANVPAVQRMHHNMPSFPSKAHNLQQQPQRPQLLEERGSVQPATVSRNGSIGSNTQQNLSGERRGSVQLAPVSENASVDSNAPQKPSGERRGSVQLAPVLRNNSIDTNAQQKSPGERRGSVQLAPVLRNDPIDTNMQQPQLSERKDSVQLAPVSVNSSMSSSVQQRPFEERSSSVNLAPMQSSHSVEVVKQEASKQSPTEQSQLSPKVSTPVRCSASPRIVRAASLSMGVESKTTTEAQSTAASAPVTPNLNVLIELATQMASAPDATKGKGGSNKNEAAVPMDAQKDKSLLQEDEKPDDKLSSDNQSHPASIVSLIS</sequence>
<feature type="compositionally biased region" description="Polar residues" evidence="1">
    <location>
        <begin position="664"/>
        <end position="678"/>
    </location>
</feature>
<feature type="compositionally biased region" description="Polar residues" evidence="1">
    <location>
        <begin position="643"/>
        <end position="655"/>
    </location>
</feature>
<proteinExistence type="predicted"/>
<accession>A0A9W8IDY4</accession>
<feature type="compositionally biased region" description="Low complexity" evidence="1">
    <location>
        <begin position="623"/>
        <end position="633"/>
    </location>
</feature>
<feature type="compositionally biased region" description="Polar residues" evidence="1">
    <location>
        <begin position="602"/>
        <end position="611"/>
    </location>
</feature>
<feature type="region of interest" description="Disordered" evidence="1">
    <location>
        <begin position="482"/>
        <end position="686"/>
    </location>
</feature>
<protein>
    <submittedName>
        <fullName evidence="2">Uncharacterized protein</fullName>
    </submittedName>
</protein>
<feature type="compositionally biased region" description="Polar residues" evidence="1">
    <location>
        <begin position="544"/>
        <end position="554"/>
    </location>
</feature>
<gene>
    <name evidence="2" type="ORF">IWW36_001415</name>
</gene>
<name>A0A9W8IDY4_9FUNG</name>
<feature type="compositionally biased region" description="Polar residues" evidence="1">
    <location>
        <begin position="511"/>
        <end position="530"/>
    </location>
</feature>
<comment type="caution">
    <text evidence="2">The sequence shown here is derived from an EMBL/GenBank/DDBJ whole genome shotgun (WGS) entry which is preliminary data.</text>
</comment>